<dbReference type="EMBL" id="JBBAXC010000002">
    <property type="protein sequence ID" value="MEI5906009.1"/>
    <property type="molecule type" value="Genomic_DNA"/>
</dbReference>
<dbReference type="Pfam" id="PF01522">
    <property type="entry name" value="Polysacc_deac_1"/>
    <property type="match status" value="1"/>
</dbReference>
<feature type="domain" description="NodB homology" evidence="2">
    <location>
        <begin position="88"/>
        <end position="268"/>
    </location>
</feature>
<dbReference type="InterPro" id="IPR011330">
    <property type="entry name" value="Glyco_hydro/deAcase_b/a-brl"/>
</dbReference>
<feature type="region of interest" description="Disordered" evidence="1">
    <location>
        <begin position="21"/>
        <end position="54"/>
    </location>
</feature>
<dbReference type="PANTHER" id="PTHR10587">
    <property type="entry name" value="GLYCOSYL TRANSFERASE-RELATED"/>
    <property type="match status" value="1"/>
</dbReference>
<evidence type="ECO:0000259" key="2">
    <source>
        <dbReference type="PROSITE" id="PS51677"/>
    </source>
</evidence>
<dbReference type="GO" id="GO:0016787">
    <property type="term" value="F:hydrolase activity"/>
    <property type="evidence" value="ECO:0007669"/>
    <property type="project" value="UniProtKB-KW"/>
</dbReference>
<dbReference type="Gene3D" id="3.20.20.370">
    <property type="entry name" value="Glycoside hydrolase/deacetylase"/>
    <property type="match status" value="1"/>
</dbReference>
<gene>
    <name evidence="3" type="ORF">WAK64_02860</name>
</gene>
<comment type="caution">
    <text evidence="3">The sequence shown here is derived from an EMBL/GenBank/DDBJ whole genome shotgun (WGS) entry which is preliminary data.</text>
</comment>
<dbReference type="Proteomes" id="UP001312865">
    <property type="component" value="Unassembled WGS sequence"/>
</dbReference>
<name>A0ABU8H9M5_9BACI</name>
<evidence type="ECO:0000313" key="3">
    <source>
        <dbReference type="EMBL" id="MEI5906009.1"/>
    </source>
</evidence>
<dbReference type="SUPFAM" id="SSF88713">
    <property type="entry name" value="Glycoside hydrolase/deacetylase"/>
    <property type="match status" value="1"/>
</dbReference>
<evidence type="ECO:0000256" key="1">
    <source>
        <dbReference type="SAM" id="MobiDB-lite"/>
    </source>
</evidence>
<dbReference type="PROSITE" id="PS51677">
    <property type="entry name" value="NODB"/>
    <property type="match status" value="1"/>
</dbReference>
<proteinExistence type="predicted"/>
<keyword evidence="4" id="KW-1185">Reference proteome</keyword>
<protein>
    <submittedName>
        <fullName evidence="3">Polysaccharide deacetylase family protein</fullName>
        <ecNumber evidence="3">3.-.-.-</ecNumber>
    </submittedName>
</protein>
<dbReference type="CDD" id="cd10917">
    <property type="entry name" value="CE4_NodB_like_6s_7s"/>
    <property type="match status" value="1"/>
</dbReference>
<sequence>MRSMILISALFLLTACTSNEPLKEESQGSENKMGEEQKEKTVIENKEEETREKEQIEEFEENEVVAEPQYKLNPNTWSIEPIAEANESIVLLTIDDAPDKHSIEMAQTLKDLQAPAIFFVNGHFLDTPEEQEVLKEIHKMGFPIGNHTYSHSNLSDLNEEKQREEILSLNDIIEEITGERPKFFRAPFGVNTDFSKAVVAEENMVLMNWTYGYDWEAEYQNKESITDIMVNTPLLSNGANLLMHDRSWTNDALADIVKGLREKDYEIIDPYLIESSQTAPF</sequence>
<dbReference type="InterPro" id="IPR002509">
    <property type="entry name" value="NODB_dom"/>
</dbReference>
<reference evidence="3 4" key="1">
    <citation type="journal article" date="2018" name="J. Microbiol.">
        <title>Bacillus spongiae sp. nov., isolated from sponge of Jeju Island.</title>
        <authorList>
            <person name="Lee G.E."/>
            <person name="Im W.T."/>
            <person name="Park J.S."/>
        </authorList>
    </citation>
    <scope>NUCLEOTIDE SEQUENCE [LARGE SCALE GENOMIC DNA]</scope>
    <source>
        <strain evidence="3 4">135PIL107-10</strain>
    </source>
</reference>
<dbReference type="RefSeq" id="WP_336585435.1">
    <property type="nucleotide sequence ID" value="NZ_JBBAXC010000002.1"/>
</dbReference>
<evidence type="ECO:0000313" key="4">
    <source>
        <dbReference type="Proteomes" id="UP001312865"/>
    </source>
</evidence>
<keyword evidence="3" id="KW-0378">Hydrolase</keyword>
<organism evidence="3 4">
    <name type="scientific">Bacillus spongiae</name>
    <dbReference type="NCBI Taxonomy" id="2683610"/>
    <lineage>
        <taxon>Bacteria</taxon>
        <taxon>Bacillati</taxon>
        <taxon>Bacillota</taxon>
        <taxon>Bacilli</taxon>
        <taxon>Bacillales</taxon>
        <taxon>Bacillaceae</taxon>
        <taxon>Bacillus</taxon>
    </lineage>
</organism>
<accession>A0ABU8H9M5</accession>
<dbReference type="InterPro" id="IPR050248">
    <property type="entry name" value="Polysacc_deacetylase_ArnD"/>
</dbReference>
<dbReference type="PROSITE" id="PS51257">
    <property type="entry name" value="PROKAR_LIPOPROTEIN"/>
    <property type="match status" value="1"/>
</dbReference>
<dbReference type="EC" id="3.-.-.-" evidence="3"/>